<protein>
    <submittedName>
        <fullName evidence="1">Uncharacterized protein</fullName>
    </submittedName>
</protein>
<evidence type="ECO:0000313" key="1">
    <source>
        <dbReference type="EMBL" id="CAI5772337.1"/>
    </source>
</evidence>
<evidence type="ECO:0000313" key="2">
    <source>
        <dbReference type="Proteomes" id="UP001178461"/>
    </source>
</evidence>
<dbReference type="AlphaFoldDB" id="A0AA35K5V8"/>
<dbReference type="Proteomes" id="UP001178461">
    <property type="component" value="Chromosome 4"/>
</dbReference>
<reference evidence="1" key="1">
    <citation type="submission" date="2022-12" db="EMBL/GenBank/DDBJ databases">
        <authorList>
            <person name="Alioto T."/>
            <person name="Alioto T."/>
            <person name="Gomez Garrido J."/>
        </authorList>
    </citation>
    <scope>NUCLEOTIDE SEQUENCE</scope>
</reference>
<keyword evidence="2" id="KW-1185">Reference proteome</keyword>
<dbReference type="EMBL" id="OX395129">
    <property type="protein sequence ID" value="CAI5772337.1"/>
    <property type="molecule type" value="Genomic_DNA"/>
</dbReference>
<organism evidence="1 2">
    <name type="scientific">Podarcis lilfordi</name>
    <name type="common">Lilford's wall lizard</name>
    <dbReference type="NCBI Taxonomy" id="74358"/>
    <lineage>
        <taxon>Eukaryota</taxon>
        <taxon>Metazoa</taxon>
        <taxon>Chordata</taxon>
        <taxon>Craniata</taxon>
        <taxon>Vertebrata</taxon>
        <taxon>Euteleostomi</taxon>
        <taxon>Lepidosauria</taxon>
        <taxon>Squamata</taxon>
        <taxon>Bifurcata</taxon>
        <taxon>Unidentata</taxon>
        <taxon>Episquamata</taxon>
        <taxon>Laterata</taxon>
        <taxon>Lacertibaenia</taxon>
        <taxon>Lacertidae</taxon>
        <taxon>Podarcis</taxon>
    </lineage>
</organism>
<proteinExistence type="predicted"/>
<accession>A0AA35K5V8</accession>
<gene>
    <name evidence="1" type="ORF">PODLI_1B005480</name>
</gene>
<name>A0AA35K5V8_9SAUR</name>
<sequence length="116" mass="13130">MEKSTLIYQFHSSAECKAQLLCNPPGPSSHKVLVLIPLVCYSSTRMMRTFLHDPSPSSIIAEFGVLLFRSVSVKSMHHSYKFHEAIETWKNRTRSNRKQVLETDKLRAVGLLLGGN</sequence>